<dbReference type="InterPro" id="IPR037294">
    <property type="entry name" value="ABC_BtuC-like"/>
</dbReference>
<dbReference type="PANTHER" id="PTHR30477">
    <property type="entry name" value="ABC-TRANSPORTER METAL-BINDING PROTEIN"/>
    <property type="match status" value="1"/>
</dbReference>
<evidence type="ECO:0000256" key="5">
    <source>
        <dbReference type="ARBA" id="ARBA00023136"/>
    </source>
</evidence>
<dbReference type="InterPro" id="IPR001626">
    <property type="entry name" value="ABC_TroCD"/>
</dbReference>
<feature type="transmembrane region" description="Helical" evidence="7">
    <location>
        <begin position="133"/>
        <end position="153"/>
    </location>
</feature>
<sequence>MLDALLDPWREPILREALLEVSLVGLACGALGVWVVLLGRAYSAESLAHGMFPGLVVAAMLGVPLALGGAVGLLVAALAIAAAARLRSLGADNAVAVVITSLLGVGTLVALSADSPPGLQGLLFGDVLATSPTSLALAAALAAVVLAGSWVAYPRLLTYGFDPVAARSLGVGSRVAEALLALLLTAAVLVGVQALGNLLVIAALIGPAVAARAFTQRVPPLIVAACALGVACGVGGLYLSYYTDVAAGAAIAGLLVVLPLVGVTSRRLRGV</sequence>
<evidence type="ECO:0000313" key="8">
    <source>
        <dbReference type="EMBL" id="MDA0136266.1"/>
    </source>
</evidence>
<name>A0ABT4RD03_9ACTN</name>
<evidence type="ECO:0000313" key="9">
    <source>
        <dbReference type="Proteomes" id="UP001147700"/>
    </source>
</evidence>
<dbReference type="Pfam" id="PF00950">
    <property type="entry name" value="ABC-3"/>
    <property type="match status" value="1"/>
</dbReference>
<keyword evidence="5 7" id="KW-0472">Membrane</keyword>
<dbReference type="RefSeq" id="WP_202953197.1">
    <property type="nucleotide sequence ID" value="NZ_JAPCID010000002.1"/>
</dbReference>
<evidence type="ECO:0000256" key="3">
    <source>
        <dbReference type="ARBA" id="ARBA00022692"/>
    </source>
</evidence>
<reference evidence="8" key="1">
    <citation type="submission" date="2022-10" db="EMBL/GenBank/DDBJ databases">
        <title>The WGS of Solirubrobacter sp. CPCC 204708.</title>
        <authorList>
            <person name="Jiang Z."/>
        </authorList>
    </citation>
    <scope>NUCLEOTIDE SEQUENCE</scope>
    <source>
        <strain evidence="8">CPCC 204708</strain>
    </source>
</reference>
<dbReference type="EMBL" id="JAPCID010000002">
    <property type="protein sequence ID" value="MDA0136266.1"/>
    <property type="molecule type" value="Genomic_DNA"/>
</dbReference>
<organism evidence="8 9">
    <name type="scientific">Solirubrobacter deserti</name>
    <dbReference type="NCBI Taxonomy" id="2282478"/>
    <lineage>
        <taxon>Bacteria</taxon>
        <taxon>Bacillati</taxon>
        <taxon>Actinomycetota</taxon>
        <taxon>Thermoleophilia</taxon>
        <taxon>Solirubrobacterales</taxon>
        <taxon>Solirubrobacteraceae</taxon>
        <taxon>Solirubrobacter</taxon>
    </lineage>
</organism>
<protein>
    <submittedName>
        <fullName evidence="8">Metal ABC transporter permease</fullName>
    </submittedName>
</protein>
<evidence type="ECO:0000256" key="2">
    <source>
        <dbReference type="ARBA" id="ARBA00008034"/>
    </source>
</evidence>
<keyword evidence="4 7" id="KW-1133">Transmembrane helix</keyword>
<keyword evidence="3 6" id="KW-0812">Transmembrane</keyword>
<evidence type="ECO:0000256" key="4">
    <source>
        <dbReference type="ARBA" id="ARBA00022989"/>
    </source>
</evidence>
<keyword evidence="9" id="KW-1185">Reference proteome</keyword>
<keyword evidence="6" id="KW-0813">Transport</keyword>
<evidence type="ECO:0000256" key="6">
    <source>
        <dbReference type="RuleBase" id="RU003943"/>
    </source>
</evidence>
<dbReference type="PANTHER" id="PTHR30477:SF13">
    <property type="entry name" value="IRON TRANSPORT SYSTEM MEMBRANE PROTEIN HI_0360-RELATED"/>
    <property type="match status" value="1"/>
</dbReference>
<proteinExistence type="inferred from homology"/>
<dbReference type="Proteomes" id="UP001147700">
    <property type="component" value="Unassembled WGS sequence"/>
</dbReference>
<comment type="caution">
    <text evidence="8">The sequence shown here is derived from an EMBL/GenBank/DDBJ whole genome shotgun (WGS) entry which is preliminary data.</text>
</comment>
<feature type="transmembrane region" description="Helical" evidence="7">
    <location>
        <begin position="54"/>
        <end position="82"/>
    </location>
</feature>
<feature type="transmembrane region" description="Helical" evidence="7">
    <location>
        <begin position="245"/>
        <end position="263"/>
    </location>
</feature>
<dbReference type="Gene3D" id="1.10.3470.10">
    <property type="entry name" value="ABC transporter involved in vitamin B12 uptake, BtuC"/>
    <property type="match status" value="1"/>
</dbReference>
<dbReference type="SUPFAM" id="SSF81345">
    <property type="entry name" value="ABC transporter involved in vitamin B12 uptake, BtuC"/>
    <property type="match status" value="1"/>
</dbReference>
<accession>A0ABT4RD03</accession>
<feature type="transmembrane region" description="Helical" evidence="7">
    <location>
        <begin position="94"/>
        <end position="113"/>
    </location>
</feature>
<evidence type="ECO:0000256" key="1">
    <source>
        <dbReference type="ARBA" id="ARBA00004141"/>
    </source>
</evidence>
<comment type="similarity">
    <text evidence="2 6">Belongs to the ABC-3 integral membrane protein family.</text>
</comment>
<feature type="transmembrane region" description="Helical" evidence="7">
    <location>
        <begin position="198"/>
        <end position="214"/>
    </location>
</feature>
<feature type="transmembrane region" description="Helical" evidence="7">
    <location>
        <begin position="174"/>
        <end position="192"/>
    </location>
</feature>
<evidence type="ECO:0000256" key="7">
    <source>
        <dbReference type="SAM" id="Phobius"/>
    </source>
</evidence>
<gene>
    <name evidence="8" type="ORF">OJ962_02055</name>
</gene>
<feature type="transmembrane region" description="Helical" evidence="7">
    <location>
        <begin position="221"/>
        <end position="239"/>
    </location>
</feature>
<feature type="transmembrane region" description="Helical" evidence="7">
    <location>
        <begin position="21"/>
        <end position="42"/>
    </location>
</feature>
<comment type="subcellular location">
    <subcellularLocation>
        <location evidence="6">Cell membrane</location>
        <topology evidence="6">Multi-pass membrane protein</topology>
    </subcellularLocation>
    <subcellularLocation>
        <location evidence="1">Membrane</location>
        <topology evidence="1">Multi-pass membrane protein</topology>
    </subcellularLocation>
</comment>